<evidence type="ECO:0000259" key="7">
    <source>
        <dbReference type="Pfam" id="PF00144"/>
    </source>
</evidence>
<feature type="domain" description="Glycoside hydrolase family 3 N-terminal" evidence="8">
    <location>
        <begin position="44"/>
        <end position="356"/>
    </location>
</feature>
<dbReference type="Pfam" id="PF00144">
    <property type="entry name" value="Beta-lactamase"/>
    <property type="match status" value="1"/>
</dbReference>
<dbReference type="GO" id="GO:0004563">
    <property type="term" value="F:beta-N-acetylhexosaminidase activity"/>
    <property type="evidence" value="ECO:0007669"/>
    <property type="project" value="UniProtKB-EC"/>
</dbReference>
<comment type="catalytic activity">
    <reaction evidence="1">
        <text>Hydrolysis of terminal non-reducing N-acetyl-D-hexosamine residues in N-acetyl-beta-D-hexosaminides.</text>
        <dbReference type="EC" id="3.2.1.52"/>
    </reaction>
</comment>
<dbReference type="InterPro" id="IPR017853">
    <property type="entry name" value="GH"/>
</dbReference>
<dbReference type="SUPFAM" id="SSF56601">
    <property type="entry name" value="beta-lactamase/transpeptidase-like"/>
    <property type="match status" value="1"/>
</dbReference>
<dbReference type="InterPro" id="IPR012338">
    <property type="entry name" value="Beta-lactam/transpept-like"/>
</dbReference>
<evidence type="ECO:0000259" key="8">
    <source>
        <dbReference type="Pfam" id="PF00933"/>
    </source>
</evidence>
<sequence length="967" mass="108412">MLRYFFCAILVAIPLFSANSQKKTPAVPTQEEWVEKLYNSLTPEERIAQLFMIAAYSNGNEQHVADIEKLIREKKIGGLIFMQGGPGRQAHLTNRYQQASRVPLMIGMDLEWGLSMRLDSTMGFPRQMALGAVQDDSLITAMGEEIARQMKLIGVHINFAPVADVNNNPNNPVIGTRSFGENKFIVASRTLAYMKGMQSRGVMAVAKHFPGHGDTDKDSHETLPVISHKKERIDDIESYPFRKLIQADIGGIMTAHLQVNDLDRNYPSSLSEKITTGYLRDELGFDSLVFTDALNMKAIADRYADGEAELLAFRAGSDVLLFSQNIDRGIERILEAVEKDDKLALQLERTVKRILRTKYQFGLHKSPRINPDNLDLRLNTPHAFALATELEEKSITVLRNRDDFLPVRQLDNQTFASVNFGDAGNFTSYLNRYTSFTSIDGSLPTDDLLNKLSTYNVVIAGIFPGQSEEALNEINKILNTIGKKSRVITCYFGNPYELEPLADLPGLLVAYSNSDNARLGVAQGIFGAIPLDAKLPVSVSVKLPAGTGLNTSSLNRLGYGIADAQGISSRTLEKIDELAREAVSIGATPGCQVLVAKGGKVVYSKNFGYYTYDSIKPVDENTIYDLASVTKVLASTQALMFLEERGLIDLDKKISVYLPELKGTNKENMILRDILTHQAGLWAYLPFYAQTMKDKEFLPDYYAPSATPVYSMKIADGLYAKPLVKDSVWHWVVESRLRPRKDHEPFDYKYSDMGYYMMQRMIERILNQSIADFMQQNFYDPMGMSSTGYKPLDRFPRDRIAPTEQDNFFRKSLITGMVHDQGAALFGGVAGHAGLFGTANDLAKNLQMLLNGGNYGGVRYLQRETVMNFTDQQYANNRRGLGWDKPLPGEWYGPTTEYASKQTFGHTGFTGTAIWVDPEFDLIYVFLANRIYPDAGNSKLLSKNIRTRIQEVIYQAIWDFRSTQEAY</sequence>
<evidence type="ECO:0000256" key="6">
    <source>
        <dbReference type="SAM" id="SignalP"/>
    </source>
</evidence>
<name>A0A9X1HTA9_9BACT</name>
<dbReference type="PANTHER" id="PTHR30480:SF13">
    <property type="entry name" value="BETA-HEXOSAMINIDASE"/>
    <property type="match status" value="1"/>
</dbReference>
<dbReference type="Gene3D" id="3.40.710.10">
    <property type="entry name" value="DD-peptidase/beta-lactamase superfamily"/>
    <property type="match status" value="1"/>
</dbReference>
<keyword evidence="5" id="KW-0326">Glycosidase</keyword>
<comment type="caution">
    <text evidence="11">The sequence shown here is derived from an EMBL/GenBank/DDBJ whole genome shotgun (WGS) entry which is preliminary data.</text>
</comment>
<reference evidence="11" key="1">
    <citation type="submission" date="2021-09" db="EMBL/GenBank/DDBJ databases">
        <title>Fulvivirga sp. isolated from coastal sediment.</title>
        <authorList>
            <person name="Yu H."/>
        </authorList>
    </citation>
    <scope>NUCLEOTIDE SEQUENCE</scope>
    <source>
        <strain evidence="11">1062</strain>
    </source>
</reference>
<organism evidence="11 12">
    <name type="scientific">Fulvivirga sedimenti</name>
    <dbReference type="NCBI Taxonomy" id="2879465"/>
    <lineage>
        <taxon>Bacteria</taxon>
        <taxon>Pseudomonadati</taxon>
        <taxon>Bacteroidota</taxon>
        <taxon>Cytophagia</taxon>
        <taxon>Cytophagales</taxon>
        <taxon>Fulvivirgaceae</taxon>
        <taxon>Fulvivirga</taxon>
    </lineage>
</organism>
<feature type="domain" description="Beta-lactamase-related" evidence="7">
    <location>
        <begin position="576"/>
        <end position="934"/>
    </location>
</feature>
<dbReference type="EMBL" id="JAIXNE010000003">
    <property type="protein sequence ID" value="MCA6076750.1"/>
    <property type="molecule type" value="Genomic_DNA"/>
</dbReference>
<dbReference type="EMBL" id="JAIXNE010000004">
    <property type="protein sequence ID" value="MCA6077878.1"/>
    <property type="molecule type" value="Genomic_DNA"/>
</dbReference>
<evidence type="ECO:0000313" key="9">
    <source>
        <dbReference type="EMBL" id="MCA6075573.1"/>
    </source>
</evidence>
<dbReference type="AlphaFoldDB" id="A0A9X1HTA9"/>
<dbReference type="SUPFAM" id="SSF51445">
    <property type="entry name" value="(Trans)glycosidases"/>
    <property type="match status" value="1"/>
</dbReference>
<evidence type="ECO:0000256" key="4">
    <source>
        <dbReference type="ARBA" id="ARBA00022801"/>
    </source>
</evidence>
<keyword evidence="4 11" id="KW-0378">Hydrolase</keyword>
<proteinExistence type="inferred from homology"/>
<keyword evidence="12" id="KW-1185">Reference proteome</keyword>
<keyword evidence="6" id="KW-0732">Signal</keyword>
<dbReference type="GO" id="GO:0009254">
    <property type="term" value="P:peptidoglycan turnover"/>
    <property type="evidence" value="ECO:0007669"/>
    <property type="project" value="TreeGrafter"/>
</dbReference>
<dbReference type="EMBL" id="JAIXNE010000002">
    <property type="protein sequence ID" value="MCA6075573.1"/>
    <property type="molecule type" value="Genomic_DNA"/>
</dbReference>
<evidence type="ECO:0000256" key="3">
    <source>
        <dbReference type="ARBA" id="ARBA00012663"/>
    </source>
</evidence>
<dbReference type="InterPro" id="IPR036962">
    <property type="entry name" value="Glyco_hydro_3_N_sf"/>
</dbReference>
<dbReference type="InterPro" id="IPR001764">
    <property type="entry name" value="Glyco_hydro_3_N"/>
</dbReference>
<protein>
    <recommendedName>
        <fullName evidence="3">beta-N-acetylhexosaminidase</fullName>
        <ecNumber evidence="3">3.2.1.52</ecNumber>
    </recommendedName>
</protein>
<evidence type="ECO:0000256" key="2">
    <source>
        <dbReference type="ARBA" id="ARBA00005336"/>
    </source>
</evidence>
<dbReference type="GO" id="GO:0005975">
    <property type="term" value="P:carbohydrate metabolic process"/>
    <property type="evidence" value="ECO:0007669"/>
    <property type="project" value="InterPro"/>
</dbReference>
<evidence type="ECO:0000313" key="12">
    <source>
        <dbReference type="Proteomes" id="UP001139409"/>
    </source>
</evidence>
<accession>A0A9X1HTA9</accession>
<dbReference type="InterPro" id="IPR050226">
    <property type="entry name" value="NagZ_Beta-hexosaminidase"/>
</dbReference>
<dbReference type="InterPro" id="IPR001466">
    <property type="entry name" value="Beta-lactam-related"/>
</dbReference>
<feature type="chain" id="PRO_5041155430" description="beta-N-acetylhexosaminidase" evidence="6">
    <location>
        <begin position="18"/>
        <end position="967"/>
    </location>
</feature>
<feature type="signal peptide" evidence="6">
    <location>
        <begin position="1"/>
        <end position="17"/>
    </location>
</feature>
<evidence type="ECO:0000256" key="5">
    <source>
        <dbReference type="ARBA" id="ARBA00023295"/>
    </source>
</evidence>
<dbReference type="Pfam" id="PF00933">
    <property type="entry name" value="Glyco_hydro_3"/>
    <property type="match status" value="1"/>
</dbReference>
<dbReference type="Gene3D" id="3.20.20.300">
    <property type="entry name" value="Glycoside hydrolase, family 3, N-terminal domain"/>
    <property type="match status" value="1"/>
</dbReference>
<dbReference type="Proteomes" id="UP001139409">
    <property type="component" value="Unassembled WGS sequence"/>
</dbReference>
<evidence type="ECO:0000313" key="11">
    <source>
        <dbReference type="EMBL" id="MCA6077878.1"/>
    </source>
</evidence>
<evidence type="ECO:0000256" key="1">
    <source>
        <dbReference type="ARBA" id="ARBA00001231"/>
    </source>
</evidence>
<dbReference type="Gene3D" id="3.40.50.1700">
    <property type="entry name" value="Glycoside hydrolase family 3 C-terminal domain"/>
    <property type="match status" value="1"/>
</dbReference>
<gene>
    <name evidence="9" type="ORF">LDX50_11895</name>
    <name evidence="10" type="ORF">LDX50_17865</name>
    <name evidence="11" type="ORF">LDX50_23585</name>
</gene>
<dbReference type="PANTHER" id="PTHR30480">
    <property type="entry name" value="BETA-HEXOSAMINIDASE-RELATED"/>
    <property type="match status" value="1"/>
</dbReference>
<dbReference type="RefSeq" id="WP_225698671.1">
    <property type="nucleotide sequence ID" value="NZ_JAIXNE010000002.1"/>
</dbReference>
<comment type="similarity">
    <text evidence="2">Belongs to the glycosyl hydrolase 3 family.</text>
</comment>
<evidence type="ECO:0000313" key="10">
    <source>
        <dbReference type="EMBL" id="MCA6076750.1"/>
    </source>
</evidence>
<dbReference type="EC" id="3.2.1.52" evidence="3"/>
<dbReference type="InterPro" id="IPR036881">
    <property type="entry name" value="Glyco_hydro_3_C_sf"/>
</dbReference>